<sequence length="140" mass="15907">MEEKREDGEIVRVMTRQERLEYDDITIEDCSYEESTGNGAGSKQAGSSRPETFNEAYEDNSHRSQDFRQNFRSYGGSRGPRVYTFGMGQGLTTWQKWKYRIIGALVAAAVIWFLIFVAFPIVAVGVIAAAIAYMLYNFFS</sequence>
<evidence type="ECO:0000313" key="4">
    <source>
        <dbReference type="Proteomes" id="UP000433181"/>
    </source>
</evidence>
<dbReference type="EMBL" id="VUNR01000022">
    <property type="protein sequence ID" value="MSU09400.1"/>
    <property type="molecule type" value="Genomic_DNA"/>
</dbReference>
<accession>A0A6I2UIJ5</accession>
<evidence type="ECO:0000313" key="3">
    <source>
        <dbReference type="EMBL" id="MSU09400.1"/>
    </source>
</evidence>
<protein>
    <submittedName>
        <fullName evidence="3">Uncharacterized protein</fullName>
    </submittedName>
</protein>
<keyword evidence="2" id="KW-0472">Membrane</keyword>
<dbReference type="GeneID" id="96779341"/>
<reference evidence="3 4" key="1">
    <citation type="submission" date="2019-08" db="EMBL/GenBank/DDBJ databases">
        <title>In-depth cultivation of the pig gut microbiome towards novel bacterial diversity and tailored functional studies.</title>
        <authorList>
            <person name="Wylensek D."/>
            <person name="Hitch T.C.A."/>
            <person name="Clavel T."/>
        </authorList>
    </citation>
    <scope>NUCLEOTIDE SEQUENCE [LARGE SCALE GENOMIC DNA]</scope>
    <source>
        <strain evidence="3 4">WCA-693-APC-5D-A</strain>
    </source>
</reference>
<gene>
    <name evidence="3" type="ORF">FYJ84_10420</name>
</gene>
<organism evidence="3 4">
    <name type="scientific">Anaerovibrio slackiae</name>
    <dbReference type="NCBI Taxonomy" id="2652309"/>
    <lineage>
        <taxon>Bacteria</taxon>
        <taxon>Bacillati</taxon>
        <taxon>Bacillota</taxon>
        <taxon>Negativicutes</taxon>
        <taxon>Selenomonadales</taxon>
        <taxon>Selenomonadaceae</taxon>
        <taxon>Anaerovibrio</taxon>
    </lineage>
</organism>
<evidence type="ECO:0000256" key="2">
    <source>
        <dbReference type="SAM" id="Phobius"/>
    </source>
</evidence>
<dbReference type="RefSeq" id="WP_154407567.1">
    <property type="nucleotide sequence ID" value="NZ_VUNR01000022.1"/>
</dbReference>
<comment type="caution">
    <text evidence="3">The sequence shown here is derived from an EMBL/GenBank/DDBJ whole genome shotgun (WGS) entry which is preliminary data.</text>
</comment>
<keyword evidence="2" id="KW-0812">Transmembrane</keyword>
<evidence type="ECO:0000256" key="1">
    <source>
        <dbReference type="SAM" id="MobiDB-lite"/>
    </source>
</evidence>
<feature type="region of interest" description="Disordered" evidence="1">
    <location>
        <begin position="32"/>
        <end position="65"/>
    </location>
</feature>
<feature type="transmembrane region" description="Helical" evidence="2">
    <location>
        <begin position="104"/>
        <end position="136"/>
    </location>
</feature>
<keyword evidence="2" id="KW-1133">Transmembrane helix</keyword>
<proteinExistence type="predicted"/>
<name>A0A6I2UIJ5_9FIRM</name>
<keyword evidence="4" id="KW-1185">Reference proteome</keyword>
<dbReference type="AlphaFoldDB" id="A0A6I2UIJ5"/>
<dbReference type="Proteomes" id="UP000433181">
    <property type="component" value="Unassembled WGS sequence"/>
</dbReference>